<comment type="cofactor">
    <cofactor evidence="1">
        <name>[4Fe-4S] cluster</name>
        <dbReference type="ChEBI" id="CHEBI:49883"/>
    </cofactor>
</comment>
<dbReference type="GO" id="GO:0045892">
    <property type="term" value="P:negative regulation of DNA-templated transcription"/>
    <property type="evidence" value="ECO:0007669"/>
    <property type="project" value="TreeGrafter"/>
</dbReference>
<proteinExistence type="inferred from homology"/>
<evidence type="ECO:0000256" key="4">
    <source>
        <dbReference type="ARBA" id="ARBA00022485"/>
    </source>
</evidence>
<evidence type="ECO:0000256" key="11">
    <source>
        <dbReference type="ARBA" id="ARBA00023163"/>
    </source>
</evidence>
<keyword evidence="15" id="KW-1185">Reference proteome</keyword>
<evidence type="ECO:0000313" key="14">
    <source>
        <dbReference type="EMBL" id="RZS87389.1"/>
    </source>
</evidence>
<evidence type="ECO:0000256" key="9">
    <source>
        <dbReference type="ARBA" id="ARBA00023125"/>
    </source>
</evidence>
<evidence type="ECO:0000256" key="10">
    <source>
        <dbReference type="ARBA" id="ARBA00023157"/>
    </source>
</evidence>
<dbReference type="InterPro" id="IPR003482">
    <property type="entry name" value="Whib"/>
</dbReference>
<dbReference type="InterPro" id="IPR034768">
    <property type="entry name" value="4FE4S_WBL"/>
</dbReference>
<organism evidence="14 15">
    <name type="scientific">Motilibacter rhizosphaerae</name>
    <dbReference type="NCBI Taxonomy" id="598652"/>
    <lineage>
        <taxon>Bacteria</taxon>
        <taxon>Bacillati</taxon>
        <taxon>Actinomycetota</taxon>
        <taxon>Actinomycetes</taxon>
        <taxon>Motilibacterales</taxon>
        <taxon>Motilibacteraceae</taxon>
        <taxon>Motilibacter</taxon>
    </lineage>
</organism>
<dbReference type="GO" id="GO:0005737">
    <property type="term" value="C:cytoplasm"/>
    <property type="evidence" value="ECO:0007669"/>
    <property type="project" value="UniProtKB-SubCell"/>
</dbReference>
<keyword evidence="9" id="KW-0238">DNA-binding</keyword>
<dbReference type="AlphaFoldDB" id="A0A4Q7NQ26"/>
<evidence type="ECO:0000256" key="6">
    <source>
        <dbReference type="ARBA" id="ARBA00023004"/>
    </source>
</evidence>
<accession>A0A4Q7NQ26</accession>
<gene>
    <name evidence="14" type="ORF">EV189_2817</name>
</gene>
<evidence type="ECO:0000256" key="8">
    <source>
        <dbReference type="ARBA" id="ARBA00023015"/>
    </source>
</evidence>
<feature type="compositionally biased region" description="Basic residues" evidence="12">
    <location>
        <begin position="81"/>
        <end position="91"/>
    </location>
</feature>
<feature type="region of interest" description="Disordered" evidence="12">
    <location>
        <begin position="68"/>
        <end position="91"/>
    </location>
</feature>
<dbReference type="PROSITE" id="PS51674">
    <property type="entry name" value="4FE4S_WBL"/>
    <property type="match status" value="1"/>
</dbReference>
<keyword evidence="8" id="KW-0805">Transcription regulation</keyword>
<keyword evidence="5" id="KW-0479">Metal-binding</keyword>
<name>A0A4Q7NQ26_9ACTN</name>
<comment type="caution">
    <text evidence="14">The sequence shown here is derived from an EMBL/GenBank/DDBJ whole genome shotgun (WGS) entry which is preliminary data.</text>
</comment>
<evidence type="ECO:0000256" key="1">
    <source>
        <dbReference type="ARBA" id="ARBA00001966"/>
    </source>
</evidence>
<dbReference type="GO" id="GO:0047134">
    <property type="term" value="F:protein-disulfide reductase [NAD(P)H] activity"/>
    <property type="evidence" value="ECO:0007669"/>
    <property type="project" value="TreeGrafter"/>
</dbReference>
<comment type="similarity">
    <text evidence="3">Belongs to the WhiB family.</text>
</comment>
<dbReference type="RefSeq" id="WP_130493517.1">
    <property type="nucleotide sequence ID" value="NZ_SGXD01000003.1"/>
</dbReference>
<evidence type="ECO:0000256" key="7">
    <source>
        <dbReference type="ARBA" id="ARBA00023014"/>
    </source>
</evidence>
<feature type="domain" description="4Fe-4S Wbl-type" evidence="13">
    <location>
        <begin position="15"/>
        <end position="80"/>
    </location>
</feature>
<dbReference type="PANTHER" id="PTHR38839">
    <property type="entry name" value="TRANSCRIPTIONAL REGULATOR WHID-RELATED"/>
    <property type="match status" value="1"/>
</dbReference>
<keyword evidence="6" id="KW-0408">Iron</keyword>
<dbReference type="Proteomes" id="UP000293638">
    <property type="component" value="Unassembled WGS sequence"/>
</dbReference>
<dbReference type="Pfam" id="PF02467">
    <property type="entry name" value="Whib"/>
    <property type="match status" value="1"/>
</dbReference>
<dbReference type="GO" id="GO:0051539">
    <property type="term" value="F:4 iron, 4 sulfur cluster binding"/>
    <property type="evidence" value="ECO:0007669"/>
    <property type="project" value="UniProtKB-KW"/>
</dbReference>
<evidence type="ECO:0000259" key="13">
    <source>
        <dbReference type="PROSITE" id="PS51674"/>
    </source>
</evidence>
<protein>
    <submittedName>
        <fullName evidence="14">Transcription factor WhiB</fullName>
    </submittedName>
</protein>
<comment type="subcellular location">
    <subcellularLocation>
        <location evidence="2">Cytoplasm</location>
    </subcellularLocation>
</comment>
<keyword evidence="11" id="KW-0804">Transcription</keyword>
<keyword evidence="4" id="KW-0004">4Fe-4S</keyword>
<dbReference type="GO" id="GO:0045454">
    <property type="term" value="P:cell redox homeostasis"/>
    <property type="evidence" value="ECO:0007669"/>
    <property type="project" value="TreeGrafter"/>
</dbReference>
<reference evidence="14 15" key="1">
    <citation type="submission" date="2019-02" db="EMBL/GenBank/DDBJ databases">
        <title>Genomic Encyclopedia of Type Strains, Phase IV (KMG-IV): sequencing the most valuable type-strain genomes for metagenomic binning, comparative biology and taxonomic classification.</title>
        <authorList>
            <person name="Goeker M."/>
        </authorList>
    </citation>
    <scope>NUCLEOTIDE SEQUENCE [LARGE SCALE GENOMIC DNA]</scope>
    <source>
        <strain evidence="14 15">DSM 45622</strain>
    </source>
</reference>
<sequence>MSVLPSFLDLGTTTPCAGQHAVFFPPVVAKEGDEERRAREARALALCRRCPVAADCLAWAVASDCGSGVWGGSTEEQRAAARPRSRRARTA</sequence>
<evidence type="ECO:0000256" key="3">
    <source>
        <dbReference type="ARBA" id="ARBA00006597"/>
    </source>
</evidence>
<evidence type="ECO:0000256" key="2">
    <source>
        <dbReference type="ARBA" id="ARBA00004496"/>
    </source>
</evidence>
<evidence type="ECO:0000256" key="5">
    <source>
        <dbReference type="ARBA" id="ARBA00022723"/>
    </source>
</evidence>
<dbReference type="GO" id="GO:0046872">
    <property type="term" value="F:metal ion binding"/>
    <property type="evidence" value="ECO:0007669"/>
    <property type="project" value="UniProtKB-KW"/>
</dbReference>
<dbReference type="EMBL" id="SGXD01000003">
    <property type="protein sequence ID" value="RZS87389.1"/>
    <property type="molecule type" value="Genomic_DNA"/>
</dbReference>
<evidence type="ECO:0000256" key="12">
    <source>
        <dbReference type="SAM" id="MobiDB-lite"/>
    </source>
</evidence>
<keyword evidence="10" id="KW-1015">Disulfide bond</keyword>
<dbReference type="GO" id="GO:0003677">
    <property type="term" value="F:DNA binding"/>
    <property type="evidence" value="ECO:0007669"/>
    <property type="project" value="UniProtKB-KW"/>
</dbReference>
<keyword evidence="7" id="KW-0411">Iron-sulfur</keyword>
<evidence type="ECO:0000313" key="15">
    <source>
        <dbReference type="Proteomes" id="UP000293638"/>
    </source>
</evidence>